<reference evidence="1" key="1">
    <citation type="submission" date="2021-08" db="EMBL/GenBank/DDBJ databases">
        <title>The first chromosome-level gecko genome reveals the dynamic sex chromosomes of Neotropical dwarf geckos (Sphaerodactylidae: Sphaerodactylus).</title>
        <authorList>
            <person name="Pinto B.J."/>
            <person name="Keating S.E."/>
            <person name="Gamble T."/>
        </authorList>
    </citation>
    <scope>NUCLEOTIDE SEQUENCE</scope>
    <source>
        <strain evidence="1">TG3544</strain>
    </source>
</reference>
<name>A0ACB8FJT5_9SAUR</name>
<evidence type="ECO:0000313" key="2">
    <source>
        <dbReference type="Proteomes" id="UP000827872"/>
    </source>
</evidence>
<keyword evidence="2" id="KW-1185">Reference proteome</keyword>
<accession>A0ACB8FJT5</accession>
<organism evidence="1 2">
    <name type="scientific">Sphaerodactylus townsendi</name>
    <dbReference type="NCBI Taxonomy" id="933632"/>
    <lineage>
        <taxon>Eukaryota</taxon>
        <taxon>Metazoa</taxon>
        <taxon>Chordata</taxon>
        <taxon>Craniata</taxon>
        <taxon>Vertebrata</taxon>
        <taxon>Euteleostomi</taxon>
        <taxon>Lepidosauria</taxon>
        <taxon>Squamata</taxon>
        <taxon>Bifurcata</taxon>
        <taxon>Gekkota</taxon>
        <taxon>Sphaerodactylidae</taxon>
        <taxon>Sphaerodactylus</taxon>
    </lineage>
</organism>
<comment type="caution">
    <text evidence="1">The sequence shown here is derived from an EMBL/GenBank/DDBJ whole genome shotgun (WGS) entry which is preliminary data.</text>
</comment>
<sequence>MCMDPGFKTWTRGSAWIKVEQLKPYHAHKEEMIKINKGKRFQQAVDAVEEFLKKAKGKDQASHSSAEEKNRRNSSEERGKSSGEEKRKAGQSEGKPKKRVSSVSSERGSKSPLKRTYEQSPRKRGRPPKDEKDLTIPESSTVKRMMTGTVAGFKWPPSPVKEGDPHFHHFLLSQTEKPTVCYQAITKKLKVCEEETGSTSIQAADSTAINGSITPTDKKLDKEFDPLAEAFPDPQPGEATNRIGFLGLGLMGSGIVSNLLKMGHTVTVWNRTAEKCDLFIQEGARLGRTPAEVVSTCDITFACVSDPKAAKDLVLGPSGVLQGIRPGKCYVDMSTVDADTVTELAQVIVSRGGRFLEAPVSGNQQLSNDGMLVILAAGDRGLYEDCSSCFQAMGKTSFFLGEVGNAAKMMLIVNMVQGSFMATIAEGLTLAQVTGQSQQTLLDILNQGQLASIFLDQKCQNILQGNFKPDFYLKYIQKDLRLAIALGDSVNHPTPMAAAANEVQMCRIAWARAAYVATYVNAVAGRDVAQRL</sequence>
<gene>
    <name evidence="1" type="primary">GLYR1</name>
    <name evidence="1" type="ORF">K3G42_031052</name>
</gene>
<proteinExistence type="predicted"/>
<evidence type="ECO:0000313" key="1">
    <source>
        <dbReference type="EMBL" id="KAH8005741.1"/>
    </source>
</evidence>
<dbReference type="Proteomes" id="UP000827872">
    <property type="component" value="Linkage Group LG04"/>
</dbReference>
<dbReference type="EMBL" id="CM037617">
    <property type="protein sequence ID" value="KAH8005741.1"/>
    <property type="molecule type" value="Genomic_DNA"/>
</dbReference>
<protein>
    <submittedName>
        <fullName evidence="1">Oxidoreductase glyr1</fullName>
    </submittedName>
</protein>